<dbReference type="PANTHER" id="PTHR43739">
    <property type="entry name" value="XYLOGLUCANASE (EUROFUNG)"/>
    <property type="match status" value="1"/>
</dbReference>
<dbReference type="GO" id="GO:0010411">
    <property type="term" value="P:xyloglucan metabolic process"/>
    <property type="evidence" value="ECO:0007669"/>
    <property type="project" value="TreeGrafter"/>
</dbReference>
<dbReference type="InterPro" id="IPR036278">
    <property type="entry name" value="Sialidase_sf"/>
</dbReference>
<dbReference type="EMBL" id="CP027860">
    <property type="protein sequence ID" value="AVP96143.1"/>
    <property type="molecule type" value="Genomic_DNA"/>
</dbReference>
<evidence type="ECO:0000313" key="3">
    <source>
        <dbReference type="Proteomes" id="UP000241074"/>
    </source>
</evidence>
<dbReference type="OrthoDB" id="5664384at2"/>
<dbReference type="InterPro" id="IPR052025">
    <property type="entry name" value="Xyloglucanase_GH74"/>
</dbReference>
<name>A0A2P1PMS0_9GAMM</name>
<reference evidence="2 3" key="2">
    <citation type="submission" date="2018-03" db="EMBL/GenBank/DDBJ databases">
        <authorList>
            <person name="Keele B.F."/>
        </authorList>
    </citation>
    <scope>NUCLEOTIDE SEQUENCE [LARGE SCALE GENOMIC DNA]</scope>
    <source>
        <strain evidence="2 3">D13</strain>
    </source>
</reference>
<dbReference type="RefSeq" id="WP_106890072.1">
    <property type="nucleotide sequence ID" value="NZ_CP027860.1"/>
</dbReference>
<sequence>MKHVRVTPIAAGLTLSLLSGFTLAQSMSASRDAPETDDATARRKAMESFYETPYDAKFKRFMNDAAARERSRWARQMPVGTAFQPSTLPDQILAPVPGNTWVNIGPTNATVIKNGSSTLNNVADSGRPVEIIVDPSNVNTIYLATAGGGLWKTTDGGVSWQPKTETLGSLSAGSLAMDPTNSQTLYLGLGDAFDGTGLGLVKSTNGGETWSAPVYLGSATQIRDLIVSASNNQIVLAATDAGLFRSTNGGSSFTQVSLSTGFAVASSVWDLENIGTGSFGVTLEANPAATSGTTSGQYWRSTDNGATWTQSTPTVSGGIGRVSIASAPSNRSIVYAMAAKPLATTSSDLADILRSTNGGTTWTSLGAAKTATRYSNTNTESTKPVTILNGQGWYNHMLIVHPTDSNTFFFGGSLLLAKGVTATSGTSATFTQMSNWLAQFSLPYVHADMHAAAFASNGTMYVGSDGGIFKSTNFGTSWTDDLNVGIASHLIYSVGSSPAAPNAVIGGFQDNGTRVRSGTTSTFNQYIGGDGFGSHIHKVNGSQMLGSLYYARIYKSTNGGTTFATASSGITESNNSASAPFITHITAWDGDSTGNTVFTHVNLKVYKSTNYATSWTALGTTGLPTTSFVIRNVDVAQSNVNNVGISASGGRVYFTTNGGTSWTLGGTLPNNSSSINSIAYDRTNPSTIYVASVAPVATATHLWKSTNGGTTFTAIDGSGSGFPTGVPVNEVTTDPGASNVVYAATHLGVYKSTDSGATWTRFGTGLPLVNTTDFYISPASDKMRVSTFGRGFWELTP</sequence>
<keyword evidence="3" id="KW-1185">Reference proteome</keyword>
<dbReference type="PANTHER" id="PTHR43739:SF5">
    <property type="entry name" value="EXO-ALPHA-SIALIDASE"/>
    <property type="match status" value="1"/>
</dbReference>
<dbReference type="AlphaFoldDB" id="A0A2P1PMS0"/>
<gene>
    <name evidence="2" type="ORF">C7S18_02565</name>
</gene>
<dbReference type="Gene3D" id="2.130.10.10">
    <property type="entry name" value="YVTN repeat-like/Quinoprotein amine dehydrogenase"/>
    <property type="match status" value="5"/>
</dbReference>
<keyword evidence="1" id="KW-0732">Signal</keyword>
<dbReference type="CDD" id="cd15482">
    <property type="entry name" value="Sialidase_non-viral"/>
    <property type="match status" value="2"/>
</dbReference>
<dbReference type="KEGG" id="xba:C7S18_02565"/>
<dbReference type="SUPFAM" id="SSF110296">
    <property type="entry name" value="Oligoxyloglucan reducing end-specific cellobiohydrolase"/>
    <property type="match status" value="1"/>
</dbReference>
<evidence type="ECO:0008006" key="4">
    <source>
        <dbReference type="Google" id="ProtNLM"/>
    </source>
</evidence>
<evidence type="ECO:0000256" key="1">
    <source>
        <dbReference type="SAM" id="SignalP"/>
    </source>
</evidence>
<feature type="chain" id="PRO_5015136459" description="Glycosyl hydrolase" evidence="1">
    <location>
        <begin position="25"/>
        <end position="797"/>
    </location>
</feature>
<reference evidence="2 3" key="1">
    <citation type="submission" date="2018-03" db="EMBL/GenBank/DDBJ databases">
        <title>Ahniella affigens gen. nov., sp. nov., a gammaproteobacterium isolated from sandy soil near a stream.</title>
        <authorList>
            <person name="Ko Y."/>
            <person name="Kim J.-H."/>
        </authorList>
    </citation>
    <scope>NUCLEOTIDE SEQUENCE [LARGE SCALE GENOMIC DNA]</scope>
    <source>
        <strain evidence="2 3">D13</strain>
    </source>
</reference>
<evidence type="ECO:0000313" key="2">
    <source>
        <dbReference type="EMBL" id="AVP96143.1"/>
    </source>
</evidence>
<dbReference type="Proteomes" id="UP000241074">
    <property type="component" value="Chromosome"/>
</dbReference>
<proteinExistence type="predicted"/>
<accession>A0A2P1PMS0</accession>
<organism evidence="2 3">
    <name type="scientific">Ahniella affigens</name>
    <dbReference type="NCBI Taxonomy" id="2021234"/>
    <lineage>
        <taxon>Bacteria</taxon>
        <taxon>Pseudomonadati</taxon>
        <taxon>Pseudomonadota</taxon>
        <taxon>Gammaproteobacteria</taxon>
        <taxon>Lysobacterales</taxon>
        <taxon>Rhodanobacteraceae</taxon>
        <taxon>Ahniella</taxon>
    </lineage>
</organism>
<dbReference type="SUPFAM" id="SSF50939">
    <property type="entry name" value="Sialidases"/>
    <property type="match status" value="1"/>
</dbReference>
<feature type="signal peptide" evidence="1">
    <location>
        <begin position="1"/>
        <end position="24"/>
    </location>
</feature>
<protein>
    <recommendedName>
        <fullName evidence="4">Glycosyl hydrolase</fullName>
    </recommendedName>
</protein>
<dbReference type="InterPro" id="IPR015943">
    <property type="entry name" value="WD40/YVTN_repeat-like_dom_sf"/>
</dbReference>